<protein>
    <submittedName>
        <fullName evidence="2">Uncharacterized protein</fullName>
    </submittedName>
</protein>
<evidence type="ECO:0000313" key="2">
    <source>
        <dbReference type="WBParaSite" id="JU765_v2.g13211.t1"/>
    </source>
</evidence>
<accession>A0AC34Q682</accession>
<name>A0AC34Q682_9BILA</name>
<reference evidence="2" key="1">
    <citation type="submission" date="2022-11" db="UniProtKB">
        <authorList>
            <consortium name="WormBaseParasite"/>
        </authorList>
    </citation>
    <scope>IDENTIFICATION</scope>
</reference>
<evidence type="ECO:0000313" key="1">
    <source>
        <dbReference type="Proteomes" id="UP000887576"/>
    </source>
</evidence>
<organism evidence="1 2">
    <name type="scientific">Panagrolaimus sp. JU765</name>
    <dbReference type="NCBI Taxonomy" id="591449"/>
    <lineage>
        <taxon>Eukaryota</taxon>
        <taxon>Metazoa</taxon>
        <taxon>Ecdysozoa</taxon>
        <taxon>Nematoda</taxon>
        <taxon>Chromadorea</taxon>
        <taxon>Rhabditida</taxon>
        <taxon>Tylenchina</taxon>
        <taxon>Panagrolaimomorpha</taxon>
        <taxon>Panagrolaimoidea</taxon>
        <taxon>Panagrolaimidae</taxon>
        <taxon>Panagrolaimus</taxon>
    </lineage>
</organism>
<dbReference type="Proteomes" id="UP000887576">
    <property type="component" value="Unplaced"/>
</dbReference>
<dbReference type="WBParaSite" id="JU765_v2.g13211.t1">
    <property type="protein sequence ID" value="JU765_v2.g13211.t1"/>
    <property type="gene ID" value="JU765_v2.g13211"/>
</dbReference>
<sequence length="562" mass="62209">MPTLPPFSFSTPAPFVPSVPVTPAPVPAPVPVPVQSPLPVPVQAPLPAPVQAPLPAPAPASFVPQITPQVVPAQPALPIPVAAPTQPTINFIPAQGSRSIQLVPANQYKDRAELWFRENFDASACAKNPDEIAEKFLQKFPKKLLKNNKEVILAQLLSTRLKQCFEKQQKNTWNKANEQLANLKLSTSEENECRSGLVQEQISCLNVQSYACQFIHPKYNFRLVPTRIIIQEARLAEDGAEKCRKQTFSQQPTPQLQCPCYMIPGTTECLQYDTRFQASSIDEAIASFNDLTLDESSVVAPMGSFPPPPVDKHCNTEECQVCREYLRKKLKNVGLLPPTTQTMNLTNSTVPCGKYNFAKKPDDDDSSSNEDDDHKKDFHDSDEVKDKVHFLKKDLKKKFKHHRDKRQVSNQTTVVGRRFNLSCERKGVATDGSGMLMLCSRCWAWRELPENYSPRYMNELICDDVDNACLSGYATCGISHRSAYVVRNDSGVFSVITLQAGSFCECRVKSGSALESLVTGAQGSPLPSVLPQSIATQPPTQKQDPIPNQNSGSNPSGNLLWY</sequence>
<proteinExistence type="predicted"/>